<evidence type="ECO:0000313" key="6">
    <source>
        <dbReference type="Proteomes" id="UP000490939"/>
    </source>
</evidence>
<dbReference type="Proteomes" id="UP000433883">
    <property type="component" value="Unassembled WGS sequence"/>
</dbReference>
<name>A0A8H3YQ65_VENIN</name>
<keyword evidence="6" id="KW-1185">Reference proteome</keyword>
<dbReference type="AlphaFoldDB" id="A0A8H3YQ65"/>
<dbReference type="EMBL" id="WNWQ01000550">
    <property type="protein sequence ID" value="KAE9966177.1"/>
    <property type="molecule type" value="Genomic_DNA"/>
</dbReference>
<accession>A0A8H3YQ65</accession>
<evidence type="ECO:0000313" key="5">
    <source>
        <dbReference type="Proteomes" id="UP000447873"/>
    </source>
</evidence>
<evidence type="ECO:0000313" key="4">
    <source>
        <dbReference type="Proteomes" id="UP000433883"/>
    </source>
</evidence>
<proteinExistence type="predicted"/>
<dbReference type="Proteomes" id="UP000447873">
    <property type="component" value="Unassembled WGS sequence"/>
</dbReference>
<protein>
    <submittedName>
        <fullName evidence="1">Uncharacterized protein</fullName>
    </submittedName>
</protein>
<sequence>MPLRYRLTASKSTYTNRLLKRPVTQGSRLLLSPKWAVHDSRQIKLPWDHGHLDVHFSAKSDTIPRLKYAYIVDYDAGAGAVVAGTYLVGLMRDLYWRLILEAHTGGSSWLDCSSSELHRETRGEIAGQAYYNDLRKMTKAGNGRF</sequence>
<gene>
    <name evidence="1" type="ORF">BLS_007180</name>
    <name evidence="2" type="ORF">EG327_009525</name>
    <name evidence="3" type="ORF">EG328_003658</name>
</gene>
<dbReference type="Proteomes" id="UP000490939">
    <property type="component" value="Unassembled WGS sequence"/>
</dbReference>
<evidence type="ECO:0000313" key="1">
    <source>
        <dbReference type="EMBL" id="KAE9966177.1"/>
    </source>
</evidence>
<evidence type="ECO:0000313" key="3">
    <source>
        <dbReference type="EMBL" id="KAE9987189.1"/>
    </source>
</evidence>
<organism evidence="1 4">
    <name type="scientific">Venturia inaequalis</name>
    <name type="common">Apple scab fungus</name>
    <dbReference type="NCBI Taxonomy" id="5025"/>
    <lineage>
        <taxon>Eukaryota</taxon>
        <taxon>Fungi</taxon>
        <taxon>Dikarya</taxon>
        <taxon>Ascomycota</taxon>
        <taxon>Pezizomycotina</taxon>
        <taxon>Dothideomycetes</taxon>
        <taxon>Pleosporomycetidae</taxon>
        <taxon>Venturiales</taxon>
        <taxon>Venturiaceae</taxon>
        <taxon>Venturia</taxon>
    </lineage>
</organism>
<evidence type="ECO:0000313" key="2">
    <source>
        <dbReference type="EMBL" id="KAE9972294.1"/>
    </source>
</evidence>
<comment type="caution">
    <text evidence="1">The sequence shown here is derived from an EMBL/GenBank/DDBJ whole genome shotgun (WGS) entry which is preliminary data.</text>
</comment>
<dbReference type="EMBL" id="WNWR01000639">
    <property type="protein sequence ID" value="KAE9972294.1"/>
    <property type="molecule type" value="Genomic_DNA"/>
</dbReference>
<reference evidence="1 4" key="1">
    <citation type="submission" date="2019-11" db="EMBL/GenBank/DDBJ databases">
        <title>Venturia inaequalis Genome Resource.</title>
        <authorList>
            <person name="Lichtner F.J."/>
        </authorList>
    </citation>
    <scope>NUCLEOTIDE SEQUENCE [LARGE SCALE GENOMIC DNA]</scope>
    <source>
        <strain evidence="3 5">120213</strain>
        <strain evidence="1">Bline_iso_100314</strain>
        <strain evidence="2 6">DMI_063113</strain>
    </source>
</reference>
<dbReference type="EMBL" id="WNWS01000021">
    <property type="protein sequence ID" value="KAE9987189.1"/>
    <property type="molecule type" value="Genomic_DNA"/>
</dbReference>